<gene>
    <name evidence="1" type="ORF">EGT74_23505</name>
</gene>
<dbReference type="Proteomes" id="UP000278351">
    <property type="component" value="Unassembled WGS sequence"/>
</dbReference>
<evidence type="ECO:0000313" key="1">
    <source>
        <dbReference type="EMBL" id="RPE05358.1"/>
    </source>
</evidence>
<dbReference type="AlphaFoldDB" id="A0A3N4PD54"/>
<dbReference type="OrthoDB" id="769934at2"/>
<organism evidence="1 2">
    <name type="scientific">Chitinophaga lutea</name>
    <dbReference type="NCBI Taxonomy" id="2488634"/>
    <lineage>
        <taxon>Bacteria</taxon>
        <taxon>Pseudomonadati</taxon>
        <taxon>Bacteroidota</taxon>
        <taxon>Chitinophagia</taxon>
        <taxon>Chitinophagales</taxon>
        <taxon>Chitinophagaceae</taxon>
        <taxon>Chitinophaga</taxon>
    </lineage>
</organism>
<keyword evidence="2" id="KW-1185">Reference proteome</keyword>
<comment type="caution">
    <text evidence="1">The sequence shown here is derived from an EMBL/GenBank/DDBJ whole genome shotgun (WGS) entry which is preliminary data.</text>
</comment>
<reference evidence="1 2" key="1">
    <citation type="submission" date="2018-11" db="EMBL/GenBank/DDBJ databases">
        <title>Chitinophaga lutea sp.nov., isolate from arsenic contaminated soil.</title>
        <authorList>
            <person name="Zong Y."/>
        </authorList>
    </citation>
    <scope>NUCLEOTIDE SEQUENCE [LARGE SCALE GENOMIC DNA]</scope>
    <source>
        <strain evidence="1 2">ZY74</strain>
    </source>
</reference>
<sequence length="66" mass="7180">MEAAHVQKLSRGKIDAALTTNIAVAKALGISYTQLAAYFDGVTQQDIDEYLAELEKLKKAAAKKKK</sequence>
<evidence type="ECO:0000313" key="2">
    <source>
        <dbReference type="Proteomes" id="UP000278351"/>
    </source>
</evidence>
<dbReference type="EMBL" id="RPDH01000003">
    <property type="protein sequence ID" value="RPE05358.1"/>
    <property type="molecule type" value="Genomic_DNA"/>
</dbReference>
<protein>
    <submittedName>
        <fullName evidence="1">Uncharacterized protein</fullName>
    </submittedName>
</protein>
<dbReference type="RefSeq" id="WP_123849004.1">
    <property type="nucleotide sequence ID" value="NZ_RPDH01000003.1"/>
</dbReference>
<name>A0A3N4PD54_9BACT</name>
<proteinExistence type="predicted"/>
<accession>A0A3N4PD54</accession>